<dbReference type="Proteomes" id="UP001652741">
    <property type="component" value="Chromosome ssa17"/>
</dbReference>
<evidence type="ECO:0000256" key="1">
    <source>
        <dbReference type="SAM" id="MobiDB-lite"/>
    </source>
</evidence>
<organism evidence="2 3">
    <name type="scientific">Salmo salar</name>
    <name type="common">Atlantic salmon</name>
    <dbReference type="NCBI Taxonomy" id="8030"/>
    <lineage>
        <taxon>Eukaryota</taxon>
        <taxon>Metazoa</taxon>
        <taxon>Chordata</taxon>
        <taxon>Craniata</taxon>
        <taxon>Vertebrata</taxon>
        <taxon>Euteleostomi</taxon>
        <taxon>Actinopterygii</taxon>
        <taxon>Neopterygii</taxon>
        <taxon>Teleostei</taxon>
        <taxon>Protacanthopterygii</taxon>
        <taxon>Salmoniformes</taxon>
        <taxon>Salmonidae</taxon>
        <taxon>Salmoninae</taxon>
        <taxon>Salmo</taxon>
    </lineage>
</organism>
<reference evidence="3" key="1">
    <citation type="submission" date="2025-08" db="UniProtKB">
        <authorList>
            <consortium name="RefSeq"/>
        </authorList>
    </citation>
    <scope>IDENTIFICATION</scope>
</reference>
<keyword evidence="2" id="KW-1185">Reference proteome</keyword>
<accession>A0ABM3D707</accession>
<protein>
    <submittedName>
        <fullName evidence="3">Protocadherin-9</fullName>
    </submittedName>
</protein>
<name>A0ABM3D707_SALSA</name>
<feature type="region of interest" description="Disordered" evidence="1">
    <location>
        <begin position="213"/>
        <end position="233"/>
    </location>
</feature>
<feature type="region of interest" description="Disordered" evidence="1">
    <location>
        <begin position="92"/>
        <end position="118"/>
    </location>
</feature>
<evidence type="ECO:0000313" key="3">
    <source>
        <dbReference type="RefSeq" id="XP_045554580.1"/>
    </source>
</evidence>
<dbReference type="GeneID" id="106575880"/>
<evidence type="ECO:0000313" key="2">
    <source>
        <dbReference type="Proteomes" id="UP001652741"/>
    </source>
</evidence>
<proteinExistence type="predicted"/>
<sequence length="233" mass="25618">MALYPFAGTLTGTLTRARTELNPEYLDLRSRAELNPEYWTPCTPLSQRRVTFHLPDGSQESCSDSGLGDHEPTLLSCPLPLVQGQAQEDFYQQASPDKRTEADGNSDPNSDGPLGPRGLVEATEMCTQECLVLGHSDNCWMPPTLGSYSQPKSPVSNFATQKEWAKEKLLNGHTTLTRTWKTDSGRDQFCDKKQFGSGEGHFSSSGHMADIPLASLKSYQPTTGPDSPKEHQL</sequence>
<gene>
    <name evidence="3" type="primary">LOC106575880</name>
</gene>
<dbReference type="RefSeq" id="XP_045554580.1">
    <property type="nucleotide sequence ID" value="XM_045698624.1"/>
</dbReference>